<dbReference type="RefSeq" id="WP_265264494.1">
    <property type="nucleotide sequence ID" value="NZ_JAIHOM010000043.1"/>
</dbReference>
<dbReference type="InterPro" id="IPR017481">
    <property type="entry name" value="CHP03032"/>
</dbReference>
<name>A0ABT3L5B5_9CYAN</name>
<dbReference type="Proteomes" id="UP001526426">
    <property type="component" value="Unassembled WGS sequence"/>
</dbReference>
<sequence length="343" mass="39147">MSKQPKNPPFEYIYSPNFPEILEGLNISLFISTYQVGKLIIVRSHNGYLSTLLRNFKHLMGLALSQDCLALGTKREIWFLPNVPGIAHKINPPEQYDGCFVPRKSHITGDIRVHELAWVGKELWFVNTRFSCLCTLEDHYNFIPRWQPPFITELVPEDRCHLNGLAVVNQKPQYVTFFRVSNVAGEWRKHRKNGGCVMDIDTGEVLNQSFSMPHSPRVYQNRLWLLNSGYGELVIIDEKSGEKISVVQLPGFTRGLTFYGNYAFVGLSQVREKKTFGGLPIEQKNQPLQCAVWVVDILTGKAVAYLKFVSGCTELFDVQILPNITYPTVVGFQKNTLNKIFIF</sequence>
<keyword evidence="3" id="KW-1185">Reference proteome</keyword>
<evidence type="ECO:0000313" key="3">
    <source>
        <dbReference type="Proteomes" id="UP001526426"/>
    </source>
</evidence>
<dbReference type="NCBIfam" id="TIGR03032">
    <property type="entry name" value="TIGR03032 family protein"/>
    <property type="match status" value="1"/>
</dbReference>
<dbReference type="Pfam" id="PF16261">
    <property type="entry name" value="DUF4915"/>
    <property type="match status" value="1"/>
</dbReference>
<proteinExistence type="predicted"/>
<organism evidence="2 3">
    <name type="scientific">Spirulina subsalsa FACHB-351</name>
    <dbReference type="NCBI Taxonomy" id="234711"/>
    <lineage>
        <taxon>Bacteria</taxon>
        <taxon>Bacillati</taxon>
        <taxon>Cyanobacteriota</taxon>
        <taxon>Cyanophyceae</taxon>
        <taxon>Spirulinales</taxon>
        <taxon>Spirulinaceae</taxon>
        <taxon>Spirulina</taxon>
    </lineage>
</organism>
<feature type="domain" description="Conserved hypothetical protein CHP03032" evidence="1">
    <location>
        <begin position="17"/>
        <end position="329"/>
    </location>
</feature>
<evidence type="ECO:0000259" key="1">
    <source>
        <dbReference type="Pfam" id="PF16261"/>
    </source>
</evidence>
<reference evidence="2 3" key="1">
    <citation type="submission" date="2021-08" db="EMBL/GenBank/DDBJ databases">
        <title>Draft genome sequence of Spirulina subsalsa with high tolerance to salinity and hype-accumulation of phycocyanin.</title>
        <authorList>
            <person name="Pei H."/>
            <person name="Jiang L."/>
        </authorList>
    </citation>
    <scope>NUCLEOTIDE SEQUENCE [LARGE SCALE GENOMIC DNA]</scope>
    <source>
        <strain evidence="2 3">FACHB-351</strain>
    </source>
</reference>
<protein>
    <submittedName>
        <fullName evidence="2">TIGR03032 family protein</fullName>
    </submittedName>
</protein>
<evidence type="ECO:0000313" key="2">
    <source>
        <dbReference type="EMBL" id="MCW6036695.1"/>
    </source>
</evidence>
<dbReference type="SUPFAM" id="SSF63825">
    <property type="entry name" value="YWTD domain"/>
    <property type="match status" value="1"/>
</dbReference>
<gene>
    <name evidence="2" type="ORF">K4A83_10535</name>
</gene>
<dbReference type="EMBL" id="JAIHOM010000043">
    <property type="protein sequence ID" value="MCW6036695.1"/>
    <property type="molecule type" value="Genomic_DNA"/>
</dbReference>
<comment type="caution">
    <text evidence="2">The sequence shown here is derived from an EMBL/GenBank/DDBJ whole genome shotgun (WGS) entry which is preliminary data.</text>
</comment>
<accession>A0ABT3L5B5</accession>